<sequence length="244" mass="28100">MKNNTIKNMMDFYKKWSKEEGIDIPEDISVDLDLNPTIFKVNSNKLLTADLLKTFKIPHVECYSLTENRNFAVEEAIRFFREREGEIAIRGTKGMCGHNTYFPSNEEEIPKMIETLLNIPTLPLCSPRYRCEYEYGVFMVGNKVEMVIRKELNPITNMHNLSTGAKASVIDDPIKLEEIQEVAEKVSNVFQTGFARIDIMDTKDGLKVLELSIPNFKKFALQNEVCEAAGKELFLKAYQHYIKQ</sequence>
<reference evidence="1 2" key="1">
    <citation type="submission" date="2015-09" db="EMBL/GenBank/DDBJ databases">
        <title>Bacillus cereus food isolates.</title>
        <authorList>
            <person name="Boekhorst J."/>
        </authorList>
    </citation>
    <scope>NUCLEOTIDE SEQUENCE [LARGE SCALE GENOMIC DNA]</scope>
    <source>
        <strain evidence="1 2">B4088</strain>
    </source>
</reference>
<dbReference type="SUPFAM" id="SSF56059">
    <property type="entry name" value="Glutathione synthetase ATP-binding domain-like"/>
    <property type="match status" value="1"/>
</dbReference>
<gene>
    <name evidence="1" type="ORF">B4088_5434</name>
</gene>
<name>A0A164LD93_BACCE</name>
<dbReference type="Gene3D" id="3.30.470.20">
    <property type="entry name" value="ATP-grasp fold, B domain"/>
    <property type="match status" value="1"/>
</dbReference>
<dbReference type="AlphaFoldDB" id="A0A164LD93"/>
<dbReference type="PATRIC" id="fig|1396.535.peg.6003"/>
<comment type="caution">
    <text evidence="1">The sequence shown here is derived from an EMBL/GenBank/DDBJ whole genome shotgun (WGS) entry which is preliminary data.</text>
</comment>
<dbReference type="Proteomes" id="UP000076482">
    <property type="component" value="Unassembled WGS sequence"/>
</dbReference>
<protein>
    <recommendedName>
        <fullName evidence="3">ATP-grasp domain-containing protein</fullName>
    </recommendedName>
</protein>
<proteinExistence type="predicted"/>
<evidence type="ECO:0000313" key="2">
    <source>
        <dbReference type="Proteomes" id="UP000076482"/>
    </source>
</evidence>
<accession>A0A164LD93</accession>
<dbReference type="EMBL" id="LJKE01000104">
    <property type="protein sequence ID" value="KZD55689.1"/>
    <property type="molecule type" value="Genomic_DNA"/>
</dbReference>
<dbReference type="RefSeq" id="WP_063262950.1">
    <property type="nucleotide sequence ID" value="NZ_LJKE01000104.1"/>
</dbReference>
<organism evidence="1 2">
    <name type="scientific">Bacillus cereus</name>
    <dbReference type="NCBI Taxonomy" id="1396"/>
    <lineage>
        <taxon>Bacteria</taxon>
        <taxon>Bacillati</taxon>
        <taxon>Bacillota</taxon>
        <taxon>Bacilli</taxon>
        <taxon>Bacillales</taxon>
        <taxon>Bacillaceae</taxon>
        <taxon>Bacillus</taxon>
        <taxon>Bacillus cereus group</taxon>
    </lineage>
</organism>
<evidence type="ECO:0000313" key="1">
    <source>
        <dbReference type="EMBL" id="KZD55689.1"/>
    </source>
</evidence>
<evidence type="ECO:0008006" key="3">
    <source>
        <dbReference type="Google" id="ProtNLM"/>
    </source>
</evidence>